<gene>
    <name evidence="2" type="ORF">A2Z24_01240</name>
</gene>
<proteinExistence type="predicted"/>
<accession>A0A1G1WG06</accession>
<sequence length="196" mass="21672">MAEGIEFLPEEKEHKLKVPDYKRFINVGAIGSLLVVAVVLFGLFGYQFYISSQAKRIAAQTAAAEQEILDQSRKEITHRLLVDKLEEASRFITAQLPYSDGYKKIIDILKKAGAVLVGGEFANRGTFTVIGNAANASVLDNVRKGLTGQDMADTFDQVKLVSLTKEKDEPYVFTIDVRFLKKGVRTVTESASRAQP</sequence>
<name>A0A1G1WG06_9BACT</name>
<keyword evidence="1" id="KW-0812">Transmembrane</keyword>
<reference evidence="2 3" key="1">
    <citation type="journal article" date="2016" name="Nat. Commun.">
        <title>Thousands of microbial genomes shed light on interconnected biogeochemical processes in an aquifer system.</title>
        <authorList>
            <person name="Anantharaman K."/>
            <person name="Brown C.T."/>
            <person name="Hug L.A."/>
            <person name="Sharon I."/>
            <person name="Castelle C.J."/>
            <person name="Probst A.J."/>
            <person name="Thomas B.C."/>
            <person name="Singh A."/>
            <person name="Wilkins M.J."/>
            <person name="Karaoz U."/>
            <person name="Brodie E.L."/>
            <person name="Williams K.H."/>
            <person name="Hubbard S.S."/>
            <person name="Banfield J.F."/>
        </authorList>
    </citation>
    <scope>NUCLEOTIDE SEQUENCE [LARGE SCALE GENOMIC DNA]</scope>
</reference>
<dbReference type="EMBL" id="MHCT01000008">
    <property type="protein sequence ID" value="OGY26390.1"/>
    <property type="molecule type" value="Genomic_DNA"/>
</dbReference>
<dbReference type="AlphaFoldDB" id="A0A1G1WG06"/>
<protein>
    <recommendedName>
        <fullName evidence="4">PilN domain-containing protein</fullName>
    </recommendedName>
</protein>
<organism evidence="2 3">
    <name type="scientific">Candidatus Woykebacteria bacterium RBG_16_44_10</name>
    <dbReference type="NCBI Taxonomy" id="1802597"/>
    <lineage>
        <taxon>Bacteria</taxon>
        <taxon>Candidatus Woykeibacteriota</taxon>
    </lineage>
</organism>
<evidence type="ECO:0000256" key="1">
    <source>
        <dbReference type="SAM" id="Phobius"/>
    </source>
</evidence>
<evidence type="ECO:0000313" key="3">
    <source>
        <dbReference type="Proteomes" id="UP000177588"/>
    </source>
</evidence>
<evidence type="ECO:0000313" key="2">
    <source>
        <dbReference type="EMBL" id="OGY26390.1"/>
    </source>
</evidence>
<keyword evidence="1" id="KW-1133">Transmembrane helix</keyword>
<evidence type="ECO:0008006" key="4">
    <source>
        <dbReference type="Google" id="ProtNLM"/>
    </source>
</evidence>
<dbReference type="STRING" id="1802597.A2Z24_01240"/>
<comment type="caution">
    <text evidence="2">The sequence shown here is derived from an EMBL/GenBank/DDBJ whole genome shotgun (WGS) entry which is preliminary data.</text>
</comment>
<keyword evidence="1" id="KW-0472">Membrane</keyword>
<dbReference type="Proteomes" id="UP000177588">
    <property type="component" value="Unassembled WGS sequence"/>
</dbReference>
<feature type="transmembrane region" description="Helical" evidence="1">
    <location>
        <begin position="24"/>
        <end position="46"/>
    </location>
</feature>